<evidence type="ECO:0000313" key="2">
    <source>
        <dbReference type="Proteomes" id="UP001595792"/>
    </source>
</evidence>
<dbReference type="RefSeq" id="WP_378961403.1">
    <property type="nucleotide sequence ID" value="NZ_JBHSBY010000127.1"/>
</dbReference>
<proteinExistence type="predicted"/>
<dbReference type="Proteomes" id="UP001595792">
    <property type="component" value="Unassembled WGS sequence"/>
</dbReference>
<accession>A0ABV8NN09</accession>
<evidence type="ECO:0000313" key="1">
    <source>
        <dbReference type="EMBL" id="MFC4197766.1"/>
    </source>
</evidence>
<protein>
    <submittedName>
        <fullName evidence="1">Uncharacterized protein</fullName>
    </submittedName>
</protein>
<organism evidence="1 2">
    <name type="scientific">Pedobacter jamesrossensis</name>
    <dbReference type="NCBI Taxonomy" id="1908238"/>
    <lineage>
        <taxon>Bacteria</taxon>
        <taxon>Pseudomonadati</taxon>
        <taxon>Bacteroidota</taxon>
        <taxon>Sphingobacteriia</taxon>
        <taxon>Sphingobacteriales</taxon>
        <taxon>Sphingobacteriaceae</taxon>
        <taxon>Pedobacter</taxon>
    </lineage>
</organism>
<reference evidence="2" key="1">
    <citation type="journal article" date="2019" name="Int. J. Syst. Evol. Microbiol.">
        <title>The Global Catalogue of Microorganisms (GCM) 10K type strain sequencing project: providing services to taxonomists for standard genome sequencing and annotation.</title>
        <authorList>
            <consortium name="The Broad Institute Genomics Platform"/>
            <consortium name="The Broad Institute Genome Sequencing Center for Infectious Disease"/>
            <person name="Wu L."/>
            <person name="Ma J."/>
        </authorList>
    </citation>
    <scope>NUCLEOTIDE SEQUENCE [LARGE SCALE GENOMIC DNA]</scope>
    <source>
        <strain evidence="2">CCM 8689</strain>
    </source>
</reference>
<sequence length="152" mass="16484">MDEPEYIGEAVNVSQENAITPLEKQSVKIQAKAGASMYLTGIGKVKSKMVIEGGSSPVKFKTGIPLTFIVKSFDNKSDPLSIISIVKFETTKKQRKSELSSIGTFSGGSSNNQDYVAYKSKKYKDSSYEIRIDSVEAGEYGIIVSNPNALAN</sequence>
<name>A0ABV8NN09_9SPHI</name>
<keyword evidence="2" id="KW-1185">Reference proteome</keyword>
<dbReference type="EMBL" id="JBHSBY010000127">
    <property type="protein sequence ID" value="MFC4197766.1"/>
    <property type="molecule type" value="Genomic_DNA"/>
</dbReference>
<comment type="caution">
    <text evidence="1">The sequence shown here is derived from an EMBL/GenBank/DDBJ whole genome shotgun (WGS) entry which is preliminary data.</text>
</comment>
<feature type="non-terminal residue" evidence="1">
    <location>
        <position position="152"/>
    </location>
</feature>
<gene>
    <name evidence="1" type="ORF">ACFOUY_13760</name>
</gene>